<dbReference type="EMBL" id="QHKM01000001">
    <property type="protein sequence ID" value="RAK70158.1"/>
    <property type="molecule type" value="Genomic_DNA"/>
</dbReference>
<reference evidence="2" key="1">
    <citation type="submission" date="2018-05" db="EMBL/GenBank/DDBJ databases">
        <authorList>
            <person name="Nie L."/>
        </authorList>
    </citation>
    <scope>NUCLEOTIDE SEQUENCE [LARGE SCALE GENOMIC DNA]</scope>
    <source>
        <strain evidence="2">NL</strain>
    </source>
</reference>
<dbReference type="RefSeq" id="WP_111476892.1">
    <property type="nucleotide sequence ID" value="NZ_QHKM01000001.1"/>
</dbReference>
<comment type="caution">
    <text evidence="1">The sequence shown here is derived from an EMBL/GenBank/DDBJ whole genome shotgun (WGS) entry which is preliminary data.</text>
</comment>
<dbReference type="Proteomes" id="UP000248553">
    <property type="component" value="Unassembled WGS sequence"/>
</dbReference>
<protein>
    <recommendedName>
        <fullName evidence="3">DUF2007 domain-containing protein</fullName>
    </recommendedName>
</protein>
<dbReference type="AlphaFoldDB" id="A0A328BYE1"/>
<keyword evidence="2" id="KW-1185">Reference proteome</keyword>
<evidence type="ECO:0000313" key="1">
    <source>
        <dbReference type="EMBL" id="RAK70158.1"/>
    </source>
</evidence>
<dbReference type="OrthoDB" id="894008at2"/>
<evidence type="ECO:0008006" key="3">
    <source>
        <dbReference type="Google" id="ProtNLM"/>
    </source>
</evidence>
<sequence length="119" mass="13403">MLVVAAEYLTYAEAVGLYHRLHDEAAIVSLVKNYGPATLPFGDGLYFRLLIEEADVAAAQAIVEEFEQRRTERAAVRCPRCGSYHVWPAPAGARPWYKRLFYAGTTLYHCQHCGYDFSA</sequence>
<proteinExistence type="predicted"/>
<evidence type="ECO:0000313" key="2">
    <source>
        <dbReference type="Proteomes" id="UP000248553"/>
    </source>
</evidence>
<gene>
    <name evidence="1" type="ORF">DLM85_04730</name>
</gene>
<name>A0A328BYE1_9BACT</name>
<organism evidence="1 2">
    <name type="scientific">Hymenobacter edaphi</name>
    <dbReference type="NCBI Taxonomy" id="2211146"/>
    <lineage>
        <taxon>Bacteria</taxon>
        <taxon>Pseudomonadati</taxon>
        <taxon>Bacteroidota</taxon>
        <taxon>Cytophagia</taxon>
        <taxon>Cytophagales</taxon>
        <taxon>Hymenobacteraceae</taxon>
        <taxon>Hymenobacter</taxon>
    </lineage>
</organism>
<accession>A0A328BYE1</accession>